<proteinExistence type="predicted"/>
<name>A0ACD5V5R4_AVESA</name>
<protein>
    <submittedName>
        <fullName evidence="1">Uncharacterized protein</fullName>
    </submittedName>
</protein>
<reference evidence="1" key="2">
    <citation type="submission" date="2025-09" db="UniProtKB">
        <authorList>
            <consortium name="EnsemblPlants"/>
        </authorList>
    </citation>
    <scope>IDENTIFICATION</scope>
</reference>
<organism evidence="1 2">
    <name type="scientific">Avena sativa</name>
    <name type="common">Oat</name>
    <dbReference type="NCBI Taxonomy" id="4498"/>
    <lineage>
        <taxon>Eukaryota</taxon>
        <taxon>Viridiplantae</taxon>
        <taxon>Streptophyta</taxon>
        <taxon>Embryophyta</taxon>
        <taxon>Tracheophyta</taxon>
        <taxon>Spermatophyta</taxon>
        <taxon>Magnoliopsida</taxon>
        <taxon>Liliopsida</taxon>
        <taxon>Poales</taxon>
        <taxon>Poaceae</taxon>
        <taxon>BOP clade</taxon>
        <taxon>Pooideae</taxon>
        <taxon>Poodae</taxon>
        <taxon>Poeae</taxon>
        <taxon>Poeae Chloroplast Group 1 (Aveneae type)</taxon>
        <taxon>Aveninae</taxon>
        <taxon>Avena</taxon>
    </lineage>
</organism>
<evidence type="ECO:0000313" key="2">
    <source>
        <dbReference type="Proteomes" id="UP001732700"/>
    </source>
</evidence>
<evidence type="ECO:0000313" key="1">
    <source>
        <dbReference type="EnsemblPlants" id="AVESA.00010b.r2.2DG0377370.1.CDS"/>
    </source>
</evidence>
<keyword evidence="2" id="KW-1185">Reference proteome</keyword>
<sequence length="300" mass="31719">MALPKLVPPCFLLLVLVSASSGSSESSGSLLKCYQTPPGTNSTALHPLLDALPSAAAPTGFASLRSGGTGRDRAFARALCFGDSTPPADCLRCVSDAARNITAGCGTSRRAGVWTDACFVTYAIDTNASSPSADAFRSRAIISGSESERVGNVSEQSDLRNLAAVARSLAPRAAADRARMLATADATAVASDYASRSTVRVLAQCARDRTPAECQRCLEDSAREVARCCWGLDPWRGGGRGRLQLLPPLRGRHCTGGAARVDLNGRPVAMAVPKQREQIKPDFATDMQDLDQSIRKHRDK</sequence>
<dbReference type="EnsemblPlants" id="AVESA.00010b.r2.2DG0377370.1">
    <property type="protein sequence ID" value="AVESA.00010b.r2.2DG0377370.1.CDS"/>
    <property type="gene ID" value="AVESA.00010b.r2.2DG0377370"/>
</dbReference>
<accession>A0ACD5V5R4</accession>
<dbReference type="Proteomes" id="UP001732700">
    <property type="component" value="Chromosome 2D"/>
</dbReference>
<reference evidence="1" key="1">
    <citation type="submission" date="2021-05" db="EMBL/GenBank/DDBJ databases">
        <authorList>
            <person name="Scholz U."/>
            <person name="Mascher M."/>
            <person name="Fiebig A."/>
        </authorList>
    </citation>
    <scope>NUCLEOTIDE SEQUENCE [LARGE SCALE GENOMIC DNA]</scope>
</reference>